<sequence>EYFTKGSAADKYGYYGATCQYCGQYWLRRKPKIIESHLALYCKKVSNNVNTIFLCKVAERAERSRDDISEERRKLINHVLLKVFICYDIPWAVIDNPFFVDLLKISEPGYTPP</sequence>
<proteinExistence type="predicted"/>
<comment type="caution">
    <text evidence="1">The sequence shown here is derived from an EMBL/GenBank/DDBJ whole genome shotgun (WGS) entry which is preliminary data.</text>
</comment>
<gene>
    <name evidence="1" type="ORF">RPERSI_LOCUS31253</name>
</gene>
<feature type="non-terminal residue" evidence="1">
    <location>
        <position position="113"/>
    </location>
</feature>
<evidence type="ECO:0000313" key="1">
    <source>
        <dbReference type="EMBL" id="CAG8839985.1"/>
    </source>
</evidence>
<reference evidence="1" key="1">
    <citation type="submission" date="2021-06" db="EMBL/GenBank/DDBJ databases">
        <authorList>
            <person name="Kallberg Y."/>
            <person name="Tangrot J."/>
            <person name="Rosling A."/>
        </authorList>
    </citation>
    <scope>NUCLEOTIDE SEQUENCE</scope>
    <source>
        <strain evidence="1">MA461A</strain>
    </source>
</reference>
<evidence type="ECO:0000313" key="2">
    <source>
        <dbReference type="Proteomes" id="UP000789920"/>
    </source>
</evidence>
<dbReference type="EMBL" id="CAJVQC010125376">
    <property type="protein sequence ID" value="CAG8839985.1"/>
    <property type="molecule type" value="Genomic_DNA"/>
</dbReference>
<organism evidence="1 2">
    <name type="scientific">Racocetra persica</name>
    <dbReference type="NCBI Taxonomy" id="160502"/>
    <lineage>
        <taxon>Eukaryota</taxon>
        <taxon>Fungi</taxon>
        <taxon>Fungi incertae sedis</taxon>
        <taxon>Mucoromycota</taxon>
        <taxon>Glomeromycotina</taxon>
        <taxon>Glomeromycetes</taxon>
        <taxon>Diversisporales</taxon>
        <taxon>Gigasporaceae</taxon>
        <taxon>Racocetra</taxon>
    </lineage>
</organism>
<accession>A0ACA9SII6</accession>
<protein>
    <submittedName>
        <fullName evidence="1">26403_t:CDS:1</fullName>
    </submittedName>
</protein>
<dbReference type="Proteomes" id="UP000789920">
    <property type="component" value="Unassembled WGS sequence"/>
</dbReference>
<keyword evidence="2" id="KW-1185">Reference proteome</keyword>
<feature type="non-terminal residue" evidence="1">
    <location>
        <position position="1"/>
    </location>
</feature>
<name>A0ACA9SII6_9GLOM</name>